<comment type="caution">
    <text evidence="2">The sequence shown here is derived from an EMBL/GenBank/DDBJ whole genome shotgun (WGS) entry which is preliminary data.</text>
</comment>
<evidence type="ECO:0000313" key="2">
    <source>
        <dbReference type="EMBL" id="PWZ98983.1"/>
    </source>
</evidence>
<dbReference type="Proteomes" id="UP000246351">
    <property type="component" value="Unassembled WGS sequence"/>
</dbReference>
<organism evidence="2 3">
    <name type="scientific">Staphylococcus pseudintermedius</name>
    <dbReference type="NCBI Taxonomy" id="283734"/>
    <lineage>
        <taxon>Bacteria</taxon>
        <taxon>Bacillati</taxon>
        <taxon>Bacillota</taxon>
        <taxon>Bacilli</taxon>
        <taxon>Bacillales</taxon>
        <taxon>Staphylococcaceae</taxon>
        <taxon>Staphylococcus</taxon>
        <taxon>Staphylococcus intermedius group</taxon>
    </lineage>
</organism>
<dbReference type="RefSeq" id="WP_037543734.1">
    <property type="nucleotide sequence ID" value="NZ_BAAFJH010000049.1"/>
</dbReference>
<reference evidence="2 3" key="1">
    <citation type="journal article" date="2018" name="Vet. Microbiol.">
        <title>Clonal diversity and geographic distribution of methicillin-resistant Staphylococcus pseudintermedius from Australian animals: Discovery of novel sequence types.</title>
        <authorList>
            <person name="Worthing K.A."/>
            <person name="Abraham S."/>
            <person name="Coombs G.W."/>
            <person name="Pang S."/>
            <person name="Saputra S."/>
            <person name="Jordan D."/>
            <person name="Trott D.J."/>
            <person name="Norris J.M."/>
        </authorList>
    </citation>
    <scope>NUCLEOTIDE SEQUENCE [LARGE SCALE GENOMIC DNA]</scope>
    <source>
        <strain evidence="2 3">ST71 3</strain>
    </source>
</reference>
<dbReference type="Pfam" id="PF05709">
    <property type="entry name" value="Sipho_tail"/>
    <property type="match status" value="1"/>
</dbReference>
<dbReference type="InterPro" id="IPR008841">
    <property type="entry name" value="Siphovirus-type_tail_N"/>
</dbReference>
<name>A0A317ZBF4_STAPS</name>
<evidence type="ECO:0000313" key="3">
    <source>
        <dbReference type="Proteomes" id="UP000246351"/>
    </source>
</evidence>
<dbReference type="AlphaFoldDB" id="A0A317ZBF4"/>
<protein>
    <submittedName>
        <fullName evidence="2">Phage tail family protein</fullName>
    </submittedName>
</protein>
<sequence length="306" mass="35865">MDVQITKLDGTSYFLSDYDIHVLDFVVESMEYEDKYAKIDGLHGRYLVDSVFVKRKIAIPCLFVTDNNSDYVKQRTLLYSIVQDTEPFYIRELRKRDKNQYHFHDTVAADRADSMDDAEHFEQFVDGKRYLVKLSNVLKPTQTKFSGRVELEFETVKLPFAESIGTSNDLEKREHNGMWSEDMKINFDDLSYTQYTFEHVNAGNIYYHGNVALDQFNMYAFVTIVIGERTDYFKWSLNDGAVMYIRGITLNSGDIITYDGVRVYCNGESVLNYAGIEIPRFKPGFNHFKFNQLVAYVNFDMRFYFK</sequence>
<feature type="domain" description="Siphovirus-type tail component RIFT-related" evidence="1">
    <location>
        <begin position="9"/>
        <end position="154"/>
    </location>
</feature>
<gene>
    <name evidence="2" type="ORF">DD924_05145</name>
</gene>
<proteinExistence type="predicted"/>
<evidence type="ECO:0000259" key="1">
    <source>
        <dbReference type="Pfam" id="PF05709"/>
    </source>
</evidence>
<dbReference type="EMBL" id="QEIV01000417">
    <property type="protein sequence ID" value="PWZ98983.1"/>
    <property type="molecule type" value="Genomic_DNA"/>
</dbReference>
<accession>A0A317ZBF4</accession>